<proteinExistence type="predicted"/>
<evidence type="ECO:0000313" key="2">
    <source>
        <dbReference type="EMBL" id="SBS72654.1"/>
    </source>
</evidence>
<organism evidence="2">
    <name type="scientific">uncultured Microbacterium sp</name>
    <dbReference type="NCBI Taxonomy" id="191216"/>
    <lineage>
        <taxon>Bacteria</taxon>
        <taxon>Bacillati</taxon>
        <taxon>Actinomycetota</taxon>
        <taxon>Actinomycetes</taxon>
        <taxon>Micrococcales</taxon>
        <taxon>Microbacteriaceae</taxon>
        <taxon>Microbacterium</taxon>
        <taxon>environmental samples</taxon>
    </lineage>
</organism>
<reference evidence="2" key="1">
    <citation type="submission" date="2016-03" db="EMBL/GenBank/DDBJ databases">
        <authorList>
            <person name="Ploux O."/>
        </authorList>
    </citation>
    <scope>NUCLEOTIDE SEQUENCE</scope>
    <source>
        <strain evidence="2">UC1</strain>
    </source>
</reference>
<dbReference type="EMBL" id="FLQR01000007">
    <property type="protein sequence ID" value="SBS72654.1"/>
    <property type="molecule type" value="Genomic_DNA"/>
</dbReference>
<keyword evidence="1" id="KW-1133">Transmembrane helix</keyword>
<accession>A0A1Y5P1T6</accession>
<gene>
    <name evidence="2" type="ORF">MIPYR_30135</name>
</gene>
<protein>
    <submittedName>
        <fullName evidence="2">Uncharacterized protein</fullName>
    </submittedName>
</protein>
<keyword evidence="1" id="KW-0472">Membrane</keyword>
<dbReference type="RefSeq" id="WP_366208650.1">
    <property type="nucleotide sequence ID" value="NZ_FLQR01000007.1"/>
</dbReference>
<keyword evidence="1" id="KW-0812">Transmembrane</keyword>
<sequence>MDGARDVTTTDAVAPAADDVVERAPEAAAPPARTASVHRRRRRRLAADLTALGVVGVLLVAALTGTGAYLYQQLYSPTAFVLGYLDLLSQGRAADALAVPGVPIDSADLTAARLPETASEALLRRDALAPLNDITAEKVEVEDGVTAVTVSYSSGPFEGTSTFQVEQNGWIGVAPSWRFAQSPLAVIDLTVRGAMQFRVNGFEVDKRQVSPEGVDADPLASVPLLVFSPGLYALSVDTPISESKGVAVFSDTPQAQVPVDLQTEPTPEFVDVVQEKVEGFLTACADQRVLQPTGCPFGIDVKNRIVDLPAWAIAQQPTVALAPDGANWLIRRTQAVAQVDVVIQRIEDGSTWPLSEEVPFFIDGTVTILPDGTASIEVSSAD</sequence>
<name>A0A1Y5P1T6_9MICO</name>
<dbReference type="AlphaFoldDB" id="A0A1Y5P1T6"/>
<evidence type="ECO:0000256" key="1">
    <source>
        <dbReference type="SAM" id="Phobius"/>
    </source>
</evidence>
<feature type="transmembrane region" description="Helical" evidence="1">
    <location>
        <begin position="49"/>
        <end position="71"/>
    </location>
</feature>